<reference evidence="8 9" key="1">
    <citation type="submission" date="2007-07" db="EMBL/GenBank/DDBJ databases">
        <title>Complete sequence of Fervidobacterium nodosum Rt17-B1.</title>
        <authorList>
            <consortium name="US DOE Joint Genome Institute"/>
            <person name="Copeland A."/>
            <person name="Lucas S."/>
            <person name="Lapidus A."/>
            <person name="Barry K."/>
            <person name="Glavina del Rio T."/>
            <person name="Dalin E."/>
            <person name="Tice H."/>
            <person name="Pitluck S."/>
            <person name="Saunders E."/>
            <person name="Brettin T."/>
            <person name="Bruce D."/>
            <person name="Detter J.C."/>
            <person name="Han C."/>
            <person name="Schmutz J."/>
            <person name="Larimer F."/>
            <person name="Land M."/>
            <person name="Hauser L."/>
            <person name="Kyrpides N."/>
            <person name="Mikhailova N."/>
            <person name="Nelson K."/>
            <person name="Gogarten J.P."/>
            <person name="Noll K."/>
            <person name="Richardson P."/>
        </authorList>
    </citation>
    <scope>NUCLEOTIDE SEQUENCE [LARGE SCALE GENOMIC DNA]</scope>
    <source>
        <strain evidence="9">ATCC 35602 / DSM 5306 / Rt17-B1</strain>
    </source>
</reference>
<dbReference type="GO" id="GO:0047334">
    <property type="term" value="F:diphosphate-fructose-6-phosphate 1-phosphotransferase activity"/>
    <property type="evidence" value="ECO:0007669"/>
    <property type="project" value="UniProtKB-EC"/>
</dbReference>
<dbReference type="EMBL" id="CP000771">
    <property type="protein sequence ID" value="ABS61393.1"/>
    <property type="molecule type" value="Genomic_DNA"/>
</dbReference>
<evidence type="ECO:0000256" key="1">
    <source>
        <dbReference type="ARBA" id="ARBA00001946"/>
    </source>
</evidence>
<dbReference type="Proteomes" id="UP000002415">
    <property type="component" value="Chromosome"/>
</dbReference>
<keyword evidence="6" id="KW-0324">Glycolysis</keyword>
<dbReference type="STRING" id="381764.Fnod_1550"/>
<sequence length="422" mass="47047">MKNEKYGKIFYKLLILKIIEAKEEGIVFMKALYAQSGGVTSVINASAYGVIDEARKNGLEILVGINGVTGILKENFLDASDLDIEFLRYTPAGAFGSCRKKMKNDSDIEKLFEIFRKNEIRYFFYNGGNDSMDTAWRVQMEAQKRGYELKVVGVPKTIDNDLPHTDHCPGYGSAAKYIAISMMEAALDLRSMYVDSTQVFVMEIMGRHAGWLAAAAGLGWINGIGADVILLPEKPFNKDEFLSTVNKIISEKGYCAIAVAEGLKYPDGFFVSDMGFTDSFGNRQLGGVGFTIAGMVRSELGLKTHVAIPDYLQRSGRHIASKTDIEEAEMCGRMAVRYALEDNYGVMVTMERVSNNPYQIKYSSVPLNLVADQTKMLPKDFYEGYTVTDKFFEYALPLISGEFYPPFENGLPSYKLINLGKK</sequence>
<feature type="active site" description="Proton acceptor" evidence="6">
    <location>
        <position position="159"/>
    </location>
</feature>
<evidence type="ECO:0000313" key="8">
    <source>
        <dbReference type="EMBL" id="ABS61393.1"/>
    </source>
</evidence>
<feature type="domain" description="Phosphofructokinase" evidence="7">
    <location>
        <begin position="33"/>
        <end position="328"/>
    </location>
</feature>
<organism evidence="8 9">
    <name type="scientific">Fervidobacterium nodosum (strain ATCC 35602 / DSM 5306 / Rt17-B1)</name>
    <dbReference type="NCBI Taxonomy" id="381764"/>
    <lineage>
        <taxon>Bacteria</taxon>
        <taxon>Thermotogati</taxon>
        <taxon>Thermotogota</taxon>
        <taxon>Thermotogae</taxon>
        <taxon>Thermotogales</taxon>
        <taxon>Fervidobacteriaceae</taxon>
        <taxon>Fervidobacterium</taxon>
    </lineage>
</organism>
<dbReference type="AlphaFoldDB" id="A7HNB0"/>
<keyword evidence="9" id="KW-1185">Reference proteome</keyword>
<accession>A7HNB0</accession>
<dbReference type="GO" id="GO:0005737">
    <property type="term" value="C:cytoplasm"/>
    <property type="evidence" value="ECO:0007669"/>
    <property type="project" value="UniProtKB-SubCell"/>
</dbReference>
<evidence type="ECO:0000259" key="7">
    <source>
        <dbReference type="Pfam" id="PF00365"/>
    </source>
</evidence>
<protein>
    <recommendedName>
        <fullName evidence="6">Pyrophosphate--fructose 6-phosphate 1-phosphotransferase</fullName>
        <ecNumber evidence="6">2.7.1.90</ecNumber>
    </recommendedName>
    <alternativeName>
        <fullName evidence="6">6-phosphofructokinase, pyrophosphate dependent</fullName>
    </alternativeName>
    <alternativeName>
        <fullName evidence="6">PPi-dependent phosphofructokinase</fullName>
        <shortName evidence="6">PPi-PFK</shortName>
    </alternativeName>
    <alternativeName>
        <fullName evidence="6">Pyrophosphate-dependent 6-phosphofructose-1-kinase</fullName>
    </alternativeName>
</protein>
<feature type="binding site" evidence="6">
    <location>
        <position position="38"/>
    </location>
    <ligand>
        <name>diphosphate</name>
        <dbReference type="ChEBI" id="CHEBI:33019"/>
    </ligand>
</feature>
<dbReference type="Gene3D" id="3.40.50.450">
    <property type="match status" value="1"/>
</dbReference>
<comment type="subcellular location">
    <subcellularLocation>
        <location evidence="6">Cytoplasm</location>
    </subcellularLocation>
</comment>
<dbReference type="InterPro" id="IPR022953">
    <property type="entry name" value="ATP_PFK"/>
</dbReference>
<feature type="site" description="Important for catalytic activity; stabilizes the transition state when the phosphoryl donor is PPi" evidence="6">
    <location>
        <position position="156"/>
    </location>
</feature>
<dbReference type="InterPro" id="IPR000023">
    <property type="entry name" value="Phosphofructokinase_dom"/>
</dbReference>
<evidence type="ECO:0000256" key="3">
    <source>
        <dbReference type="ARBA" id="ARBA00022723"/>
    </source>
</evidence>
<dbReference type="InterPro" id="IPR011404">
    <property type="entry name" value="PPi-PFK"/>
</dbReference>
<reference evidence="8 9" key="2">
    <citation type="journal article" date="2009" name="Proc. Natl. Acad. Sci. U.S.A.">
        <title>On the chimeric nature, thermophilic origin, and phylogenetic placement of the Thermotogales.</title>
        <authorList>
            <person name="Zhaxybayeva O."/>
            <person name="Swithers K.S."/>
            <person name="Lapierre P."/>
            <person name="Fournier G.P."/>
            <person name="Bickhart D.M."/>
            <person name="DeBoy R.T."/>
            <person name="Nelson K.E."/>
            <person name="Nesbo C.L."/>
            <person name="Doolittle W.F."/>
            <person name="Gogarten J.P."/>
            <person name="Noll K.M."/>
        </authorList>
    </citation>
    <scope>NUCLEOTIDE SEQUENCE [LARGE SCALE GENOMIC DNA]</scope>
    <source>
        <strain evidence="9">ATCC 35602 / DSM 5306 / Rt17-B1</strain>
    </source>
</reference>
<comment type="catalytic activity">
    <reaction evidence="6">
        <text>beta-D-fructose 6-phosphate + diphosphate = beta-D-fructose 1,6-bisphosphate + phosphate + H(+)</text>
        <dbReference type="Rhea" id="RHEA:13613"/>
        <dbReference type="ChEBI" id="CHEBI:15378"/>
        <dbReference type="ChEBI" id="CHEBI:32966"/>
        <dbReference type="ChEBI" id="CHEBI:33019"/>
        <dbReference type="ChEBI" id="CHEBI:43474"/>
        <dbReference type="ChEBI" id="CHEBI:57634"/>
        <dbReference type="EC" id="2.7.1.90"/>
    </reaction>
</comment>
<feature type="binding site" evidence="6">
    <location>
        <position position="129"/>
    </location>
    <ligand>
        <name>Mg(2+)</name>
        <dbReference type="ChEBI" id="CHEBI:18420"/>
        <note>catalytic</note>
    </ligand>
</feature>
<keyword evidence="2 6" id="KW-0808">Transferase</keyword>
<dbReference type="EC" id="2.7.1.90" evidence="6"/>
<dbReference type="PANTHER" id="PTHR45770">
    <property type="entry name" value="ATP-DEPENDENT 6-PHOSPHOFRUCTOKINASE 1"/>
    <property type="match status" value="1"/>
</dbReference>
<name>A7HNB0_FERNB</name>
<dbReference type="SUPFAM" id="SSF53784">
    <property type="entry name" value="Phosphofructokinase"/>
    <property type="match status" value="1"/>
</dbReference>
<dbReference type="HOGENOM" id="CLU_020655_1_1_0"/>
<comment type="similarity">
    <text evidence="6">Belongs to the phosphofructokinase type A (PFKA) family. PPi-dependent PFK group II subfamily. Clade 'B2' sub-subfamily.</text>
</comment>
<comment type="pathway">
    <text evidence="6">Carbohydrate degradation; glycolysis; D-glyceraldehyde 3-phosphate and glycerone phosphate from D-glucose: step 3/4.</text>
</comment>
<dbReference type="GO" id="GO:0003872">
    <property type="term" value="F:6-phosphofructokinase activity"/>
    <property type="evidence" value="ECO:0007669"/>
    <property type="project" value="UniProtKB-UniRule"/>
</dbReference>
<comment type="activity regulation">
    <text evidence="6">Non-allosteric.</text>
</comment>
<feature type="site" description="Important for catalytic activity and substrate specificity; stabilizes the transition state when the phosphoryl donor is PPi; prevents ATP from binding by mimicking the alpha-phosphate group of ATP" evidence="6">
    <location>
        <position position="130"/>
    </location>
</feature>
<dbReference type="eggNOG" id="COG0205">
    <property type="taxonomic scope" value="Bacteria"/>
</dbReference>
<comment type="subunit">
    <text evidence="6">Homodimer.</text>
</comment>
<keyword evidence="6" id="KW-0963">Cytoplasm</keyword>
<dbReference type="KEGG" id="fno:Fnod_1550"/>
<evidence type="ECO:0000256" key="5">
    <source>
        <dbReference type="ARBA" id="ARBA00022842"/>
    </source>
</evidence>
<dbReference type="PIRSF" id="PIRSF036483">
    <property type="entry name" value="PFK_XF0274"/>
    <property type="match status" value="1"/>
</dbReference>
<dbReference type="GO" id="GO:0046872">
    <property type="term" value="F:metal ion binding"/>
    <property type="evidence" value="ECO:0007669"/>
    <property type="project" value="UniProtKB-KW"/>
</dbReference>
<comment type="cofactor">
    <cofactor evidence="1 6">
        <name>Mg(2+)</name>
        <dbReference type="ChEBI" id="CHEBI:18420"/>
    </cofactor>
</comment>
<evidence type="ECO:0000313" key="9">
    <source>
        <dbReference type="Proteomes" id="UP000002415"/>
    </source>
</evidence>
<dbReference type="GO" id="GO:0006002">
    <property type="term" value="P:fructose 6-phosphate metabolic process"/>
    <property type="evidence" value="ECO:0007669"/>
    <property type="project" value="InterPro"/>
</dbReference>
<gene>
    <name evidence="6" type="primary">pfp</name>
    <name evidence="8" type="ordered locus">Fnod_1550</name>
</gene>
<dbReference type="InterPro" id="IPR035966">
    <property type="entry name" value="PKF_sf"/>
</dbReference>
<keyword evidence="4 6" id="KW-0418">Kinase</keyword>
<feature type="binding site" evidence="6">
    <location>
        <begin position="311"/>
        <end position="314"/>
    </location>
    <ligand>
        <name>substrate</name>
    </ligand>
</feature>
<comment type="function">
    <text evidence="6">Catalyzes the phosphorylation of D-fructose 6-phosphate, the first committing step of glycolysis. Uses inorganic phosphate (PPi) as phosphoryl donor instead of ATP like common ATP-dependent phosphofructokinases (ATP-PFKs), which renders the reaction reversible, and can thus function both in glycolysis and gluconeogenesis. Consistently, PPi-PFK can replace the enzymes of both the forward (ATP-PFK) and reverse (fructose-bisphosphatase (FBPase)) reactions.</text>
</comment>
<evidence type="ECO:0000256" key="6">
    <source>
        <dbReference type="HAMAP-Rule" id="MF_01978"/>
    </source>
</evidence>
<keyword evidence="3 6" id="KW-0479">Metal-binding</keyword>
<dbReference type="InterPro" id="IPR050929">
    <property type="entry name" value="PFKA"/>
</dbReference>
<dbReference type="PRINTS" id="PR00476">
    <property type="entry name" value="PHFRCTKINASE"/>
</dbReference>
<evidence type="ECO:0000256" key="4">
    <source>
        <dbReference type="ARBA" id="ARBA00022777"/>
    </source>
</evidence>
<feature type="binding site" evidence="6">
    <location>
        <begin position="157"/>
        <end position="159"/>
    </location>
    <ligand>
        <name>substrate</name>
    </ligand>
</feature>
<dbReference type="NCBIfam" id="NF010675">
    <property type="entry name" value="PRK14072.1"/>
    <property type="match status" value="1"/>
</dbReference>
<dbReference type="HAMAP" id="MF_01978">
    <property type="entry name" value="Phosphofructokinase_II_B2"/>
    <property type="match status" value="1"/>
</dbReference>
<dbReference type="Pfam" id="PF00365">
    <property type="entry name" value="PFK"/>
    <property type="match status" value="1"/>
</dbReference>
<feature type="binding site" evidence="6">
    <location>
        <position position="261"/>
    </location>
    <ligand>
        <name>substrate</name>
    </ligand>
</feature>
<feature type="binding site" evidence="6">
    <location>
        <begin position="205"/>
        <end position="207"/>
    </location>
    <ligand>
        <name>substrate</name>
    </ligand>
</feature>
<dbReference type="UniPathway" id="UPA00109">
    <property type="reaction ID" value="UER00182"/>
</dbReference>
<keyword evidence="5 6" id="KW-0460">Magnesium</keyword>
<proteinExistence type="inferred from homology"/>
<evidence type="ECO:0000256" key="2">
    <source>
        <dbReference type="ARBA" id="ARBA00022679"/>
    </source>
</evidence>
<dbReference type="Gene3D" id="3.40.50.460">
    <property type="entry name" value="Phosphofructokinase domain"/>
    <property type="match status" value="1"/>
</dbReference>